<dbReference type="EMBL" id="WNXC01000002">
    <property type="protein sequence ID" value="MBB2149041.1"/>
    <property type="molecule type" value="Genomic_DNA"/>
</dbReference>
<reference evidence="1 2" key="1">
    <citation type="submission" date="2019-11" db="EMBL/GenBank/DDBJ databases">
        <title>Description of Pedobacter sp. LMG 31462T.</title>
        <authorList>
            <person name="Carlier A."/>
            <person name="Qi S."/>
            <person name="Vandamme P."/>
        </authorList>
    </citation>
    <scope>NUCLEOTIDE SEQUENCE [LARGE SCALE GENOMIC DNA]</scope>
    <source>
        <strain evidence="1 2">LMG 31462</strain>
    </source>
</reference>
<accession>A0ABR6EVQ4</accession>
<comment type="caution">
    <text evidence="1">The sequence shown here is derived from an EMBL/GenBank/DDBJ whole genome shotgun (WGS) entry which is preliminary data.</text>
</comment>
<dbReference type="Proteomes" id="UP000636110">
    <property type="component" value="Unassembled WGS sequence"/>
</dbReference>
<sequence length="121" mass="14443">MKKTGRYRPSLVFRFKKWLRSIVLRWKKRDDISSNLEKFPLMEFKEVALVRAEINTRIVLDEACNYAVYPHQKVYTVFENLDKGLKCARQIIEEKRNIECILYGIDQSVLQCVNCDNYEAF</sequence>
<evidence type="ECO:0000313" key="1">
    <source>
        <dbReference type="EMBL" id="MBB2149041.1"/>
    </source>
</evidence>
<name>A0ABR6EVQ4_9SPHI</name>
<evidence type="ECO:0000313" key="2">
    <source>
        <dbReference type="Proteomes" id="UP000636110"/>
    </source>
</evidence>
<gene>
    <name evidence="1" type="ORF">GM920_08960</name>
</gene>
<dbReference type="RefSeq" id="WP_182955976.1">
    <property type="nucleotide sequence ID" value="NZ_WNXC01000002.1"/>
</dbReference>
<protein>
    <submittedName>
        <fullName evidence="1">Uncharacterized protein</fullName>
    </submittedName>
</protein>
<organism evidence="1 2">
    <name type="scientific">Pedobacter gandavensis</name>
    <dbReference type="NCBI Taxonomy" id="2679963"/>
    <lineage>
        <taxon>Bacteria</taxon>
        <taxon>Pseudomonadati</taxon>
        <taxon>Bacteroidota</taxon>
        <taxon>Sphingobacteriia</taxon>
        <taxon>Sphingobacteriales</taxon>
        <taxon>Sphingobacteriaceae</taxon>
        <taxon>Pedobacter</taxon>
    </lineage>
</organism>
<proteinExistence type="predicted"/>
<keyword evidence="2" id="KW-1185">Reference proteome</keyword>